<evidence type="ECO:0000313" key="2">
    <source>
        <dbReference type="Proteomes" id="UP001055072"/>
    </source>
</evidence>
<comment type="caution">
    <text evidence="1">The sequence shown here is derived from an EMBL/GenBank/DDBJ whole genome shotgun (WGS) entry which is preliminary data.</text>
</comment>
<sequence>MPSHTTSHRDDPALVRESWIAYDNLIAKAFAAQETPTMSEAHSSTQLETLRALDVRSLSRAPRPPTEILSPEDELEPVWDAVRQFKAKQLAALPSKVKSLEGVEMVEHEQVVPEVQANDRKKLKRKARSLQMDEWSAIALFDMTGVSKKDMHVNFKGNRIVVTWRRVRVVETVEDGMKVRERKEKQYNETIPLPEGTQFSEIRAARNGEYLRLTFPNLRCVKVDTLEASTTAWSSGKTDFMTCEVGTMLEFEDSSIEKADSIRLHMGLISNTVLCPGPRSSGAQNNCKSLRETRPPCSGGFRCQVTTDLIDLVW</sequence>
<accession>A0ACB8UAS9</accession>
<protein>
    <submittedName>
        <fullName evidence="1">Uncharacterized protein</fullName>
    </submittedName>
</protein>
<evidence type="ECO:0000313" key="1">
    <source>
        <dbReference type="EMBL" id="KAI0091224.1"/>
    </source>
</evidence>
<reference evidence="1" key="1">
    <citation type="journal article" date="2021" name="Environ. Microbiol.">
        <title>Gene family expansions and transcriptome signatures uncover fungal adaptations to wood decay.</title>
        <authorList>
            <person name="Hage H."/>
            <person name="Miyauchi S."/>
            <person name="Viragh M."/>
            <person name="Drula E."/>
            <person name="Min B."/>
            <person name="Chaduli D."/>
            <person name="Navarro D."/>
            <person name="Favel A."/>
            <person name="Norest M."/>
            <person name="Lesage-Meessen L."/>
            <person name="Balint B."/>
            <person name="Merenyi Z."/>
            <person name="de Eugenio L."/>
            <person name="Morin E."/>
            <person name="Martinez A.T."/>
            <person name="Baldrian P."/>
            <person name="Stursova M."/>
            <person name="Martinez M.J."/>
            <person name="Novotny C."/>
            <person name="Magnuson J.K."/>
            <person name="Spatafora J.W."/>
            <person name="Maurice S."/>
            <person name="Pangilinan J."/>
            <person name="Andreopoulos W."/>
            <person name="LaButti K."/>
            <person name="Hundley H."/>
            <person name="Na H."/>
            <person name="Kuo A."/>
            <person name="Barry K."/>
            <person name="Lipzen A."/>
            <person name="Henrissat B."/>
            <person name="Riley R."/>
            <person name="Ahrendt S."/>
            <person name="Nagy L.G."/>
            <person name="Grigoriev I.V."/>
            <person name="Martin F."/>
            <person name="Rosso M.N."/>
        </authorList>
    </citation>
    <scope>NUCLEOTIDE SEQUENCE</scope>
    <source>
        <strain evidence="1">CBS 384.51</strain>
    </source>
</reference>
<keyword evidence="2" id="KW-1185">Reference proteome</keyword>
<dbReference type="Proteomes" id="UP001055072">
    <property type="component" value="Unassembled WGS sequence"/>
</dbReference>
<organism evidence="1 2">
    <name type="scientific">Irpex rosettiformis</name>
    <dbReference type="NCBI Taxonomy" id="378272"/>
    <lineage>
        <taxon>Eukaryota</taxon>
        <taxon>Fungi</taxon>
        <taxon>Dikarya</taxon>
        <taxon>Basidiomycota</taxon>
        <taxon>Agaricomycotina</taxon>
        <taxon>Agaricomycetes</taxon>
        <taxon>Polyporales</taxon>
        <taxon>Irpicaceae</taxon>
        <taxon>Irpex</taxon>
    </lineage>
</organism>
<gene>
    <name evidence="1" type="ORF">BDY19DRAFT_904679</name>
</gene>
<dbReference type="EMBL" id="MU274906">
    <property type="protein sequence ID" value="KAI0091224.1"/>
    <property type="molecule type" value="Genomic_DNA"/>
</dbReference>
<proteinExistence type="predicted"/>
<name>A0ACB8UAS9_9APHY</name>